<keyword evidence="2" id="KW-1185">Reference proteome</keyword>
<dbReference type="STRING" id="1497955.HMPREF1872_01238"/>
<protein>
    <submittedName>
        <fullName evidence="1">Uncharacterized protein</fullName>
    </submittedName>
</protein>
<dbReference type="Proteomes" id="UP000070080">
    <property type="component" value="Unassembled WGS sequence"/>
</dbReference>
<organism evidence="1 2">
    <name type="scientific">Amygdalobacter nucleatus</name>
    <dbReference type="NCBI Taxonomy" id="3029274"/>
    <lineage>
        <taxon>Bacteria</taxon>
        <taxon>Bacillati</taxon>
        <taxon>Bacillota</taxon>
        <taxon>Clostridia</taxon>
        <taxon>Eubacteriales</taxon>
        <taxon>Oscillospiraceae</taxon>
        <taxon>Amygdalobacter</taxon>
    </lineage>
</organism>
<proteinExistence type="predicted"/>
<gene>
    <name evidence="1" type="ORF">HMPREF1872_01238</name>
</gene>
<evidence type="ECO:0000313" key="1">
    <source>
        <dbReference type="EMBL" id="KXB39206.1"/>
    </source>
</evidence>
<dbReference type="RefSeq" id="WP_066714797.1">
    <property type="nucleotide sequence ID" value="NZ_JARFNM010000001.1"/>
</dbReference>
<evidence type="ECO:0000313" key="2">
    <source>
        <dbReference type="Proteomes" id="UP000070080"/>
    </source>
</evidence>
<dbReference type="EMBL" id="LSCV01000042">
    <property type="protein sequence ID" value="KXB39206.1"/>
    <property type="molecule type" value="Genomic_DNA"/>
</dbReference>
<comment type="caution">
    <text evidence="1">The sequence shown here is derived from an EMBL/GenBank/DDBJ whole genome shotgun (WGS) entry which is preliminary data.</text>
</comment>
<accession>A0A133Y7L9</accession>
<name>A0A133Y7L9_9FIRM</name>
<reference evidence="2" key="1">
    <citation type="submission" date="2016-01" db="EMBL/GenBank/DDBJ databases">
        <authorList>
            <person name="Mitreva M."/>
            <person name="Pepin K.H."/>
            <person name="Mihindukulasuriya K.A."/>
            <person name="Fulton R."/>
            <person name="Fronick C."/>
            <person name="O'Laughlin M."/>
            <person name="Miner T."/>
            <person name="Herter B."/>
            <person name="Rosa B.A."/>
            <person name="Cordes M."/>
            <person name="Tomlinson C."/>
            <person name="Wollam A."/>
            <person name="Palsikar V.B."/>
            <person name="Mardis E.R."/>
            <person name="Wilson R.K."/>
        </authorList>
    </citation>
    <scope>NUCLEOTIDE SEQUENCE [LARGE SCALE GENOMIC DNA]</scope>
    <source>
        <strain evidence="2">KA00274</strain>
    </source>
</reference>
<sequence length="76" mass="8282">MNQLSSGRHILTASFVRTSNSRSVGKAEFFVVSQKTIDAKTGQVVKTGEIASSANHLTLLMSLLAIALYSKRKNRD</sequence>
<dbReference type="AlphaFoldDB" id="A0A133Y7L9"/>